<proteinExistence type="predicted"/>
<dbReference type="Pfam" id="PF01370">
    <property type="entry name" value="Epimerase"/>
    <property type="match status" value="1"/>
</dbReference>
<dbReference type="PANTHER" id="PTHR43245">
    <property type="entry name" value="BIFUNCTIONAL POLYMYXIN RESISTANCE PROTEIN ARNA"/>
    <property type="match status" value="1"/>
</dbReference>
<dbReference type="EMBL" id="JBHSKN010000004">
    <property type="protein sequence ID" value="MFC5239083.1"/>
    <property type="molecule type" value="Genomic_DNA"/>
</dbReference>
<protein>
    <submittedName>
        <fullName evidence="2">NAD-dependent epimerase/dehydratase family protein</fullName>
    </submittedName>
</protein>
<accession>A0ABW0DNV5</accession>
<dbReference type="InterPro" id="IPR036291">
    <property type="entry name" value="NAD(P)-bd_dom_sf"/>
</dbReference>
<evidence type="ECO:0000259" key="1">
    <source>
        <dbReference type="Pfam" id="PF01370"/>
    </source>
</evidence>
<dbReference type="Proteomes" id="UP001596035">
    <property type="component" value="Unassembled WGS sequence"/>
</dbReference>
<dbReference type="InterPro" id="IPR001509">
    <property type="entry name" value="Epimerase_deHydtase"/>
</dbReference>
<dbReference type="Gene3D" id="3.40.50.720">
    <property type="entry name" value="NAD(P)-binding Rossmann-like Domain"/>
    <property type="match status" value="1"/>
</dbReference>
<name>A0ABW0DNV5_9ACTN</name>
<gene>
    <name evidence="2" type="ORF">ACFPWV_03985</name>
</gene>
<feature type="domain" description="NAD-dependent epimerase/dehydratase" evidence="1">
    <location>
        <begin position="6"/>
        <end position="217"/>
    </location>
</feature>
<dbReference type="InterPro" id="IPR050177">
    <property type="entry name" value="Lipid_A_modif_metabolic_enz"/>
</dbReference>
<evidence type="ECO:0000313" key="3">
    <source>
        <dbReference type="Proteomes" id="UP001596035"/>
    </source>
</evidence>
<organism evidence="2 3">
    <name type="scientific">Streptomyces atrovirens</name>
    <dbReference type="NCBI Taxonomy" id="285556"/>
    <lineage>
        <taxon>Bacteria</taxon>
        <taxon>Bacillati</taxon>
        <taxon>Actinomycetota</taxon>
        <taxon>Actinomycetes</taxon>
        <taxon>Kitasatosporales</taxon>
        <taxon>Streptomycetaceae</taxon>
        <taxon>Streptomyces</taxon>
    </lineage>
</organism>
<comment type="caution">
    <text evidence="2">The sequence shown here is derived from an EMBL/GenBank/DDBJ whole genome shotgun (WGS) entry which is preliminary data.</text>
</comment>
<reference evidence="3" key="1">
    <citation type="journal article" date="2019" name="Int. J. Syst. Evol. Microbiol.">
        <title>The Global Catalogue of Microorganisms (GCM) 10K type strain sequencing project: providing services to taxonomists for standard genome sequencing and annotation.</title>
        <authorList>
            <consortium name="The Broad Institute Genomics Platform"/>
            <consortium name="The Broad Institute Genome Sequencing Center for Infectious Disease"/>
            <person name="Wu L."/>
            <person name="Ma J."/>
        </authorList>
    </citation>
    <scope>NUCLEOTIDE SEQUENCE [LARGE SCALE GENOMIC DNA]</scope>
    <source>
        <strain evidence="3">CGMCC 4.7131</strain>
    </source>
</reference>
<dbReference type="RefSeq" id="WP_344561324.1">
    <property type="nucleotide sequence ID" value="NZ_BAAATG010000021.1"/>
</dbReference>
<evidence type="ECO:0000313" key="2">
    <source>
        <dbReference type="EMBL" id="MFC5239083.1"/>
    </source>
</evidence>
<dbReference type="PANTHER" id="PTHR43245:SF52">
    <property type="entry name" value="NAD-DEPENDENT EPIMERASE_DEHYDRATASE"/>
    <property type="match status" value="1"/>
</dbReference>
<dbReference type="SUPFAM" id="SSF51735">
    <property type="entry name" value="NAD(P)-binding Rossmann-fold domains"/>
    <property type="match status" value="1"/>
</dbReference>
<keyword evidence="3" id="KW-1185">Reference proteome</keyword>
<sequence>MRPLRVVLTGATGFIGSAVLRELAGHRTGEDAGSDERLVVRAVGRRRPEDAGPVDEWVRADMARPRTLRGVCEGADVLLHMAAVISPDESECAAVNVDGTAALMREAARCGVSRVVHLSTAAVYGPGPHRGPGVNEVVPAPVSPASRTRLAGETHALAAGAAVLRPGLVLGRGDRWVVPLLAQCLSAVPAVWDGGRGRVSAVAVDDLARLVARLALAPGRADGRGGIWHASHPRPVRVGDLLRTLARHDVLPAVTAELPWQECLERLRAARIPVSERQFALVATDHWYRSDEVWRVAGCSPGPSPLARVEDAAPWYRSAVAARPGG</sequence>